<keyword evidence="1" id="KW-1277">Toxin-antitoxin system</keyword>
<dbReference type="NCBIfam" id="TIGR02606">
    <property type="entry name" value="antidote_CC2985"/>
    <property type="match status" value="1"/>
</dbReference>
<dbReference type="InterPro" id="IPR022789">
    <property type="entry name" value="ParD"/>
</dbReference>
<proteinExistence type="predicted"/>
<protein>
    <submittedName>
        <fullName evidence="3">Antitoxin ParD1/3/4</fullName>
    </submittedName>
</protein>
<dbReference type="Pfam" id="PF03693">
    <property type="entry name" value="ParD_antitoxin"/>
    <property type="match status" value="1"/>
</dbReference>
<sequence length="88" mass="9517">MTTVTVNLRPDLADFLEGEVAKGGYTSSSDVVQDALLLLQHEKAAEEEKLVILRREIARGLEEAEAGRFSKKTVDDILSDILAGNTSG</sequence>
<dbReference type="CDD" id="cd22231">
    <property type="entry name" value="RHH_NikR_HicB-like"/>
    <property type="match status" value="1"/>
</dbReference>
<evidence type="ECO:0000313" key="4">
    <source>
        <dbReference type="Proteomes" id="UP001230253"/>
    </source>
</evidence>
<dbReference type="InterPro" id="IPR038296">
    <property type="entry name" value="ParD_sf"/>
</dbReference>
<keyword evidence="4" id="KW-1185">Reference proteome</keyword>
<reference evidence="3 4" key="1">
    <citation type="submission" date="2023-07" db="EMBL/GenBank/DDBJ databases">
        <title>Genomic Encyclopedia of Type Strains, Phase IV (KMG-IV): sequencing the most valuable type-strain genomes for metagenomic binning, comparative biology and taxonomic classification.</title>
        <authorList>
            <person name="Goeker M."/>
        </authorList>
    </citation>
    <scope>NUCLEOTIDE SEQUENCE [LARGE SCALE GENOMIC DNA]</scope>
    <source>
        <strain evidence="3 4">DSM 11549</strain>
    </source>
</reference>
<dbReference type="RefSeq" id="WP_307152793.1">
    <property type="nucleotide sequence ID" value="NZ_JAUSUK010000001.1"/>
</dbReference>
<evidence type="ECO:0000256" key="1">
    <source>
        <dbReference type="ARBA" id="ARBA00022649"/>
    </source>
</evidence>
<gene>
    <name evidence="3" type="ORF">J2R99_000362</name>
</gene>
<dbReference type="Gene3D" id="6.10.10.120">
    <property type="entry name" value="Antitoxin ParD1-like"/>
    <property type="match status" value="1"/>
</dbReference>
<accession>A0ABU0C1W8</accession>
<keyword evidence="2" id="KW-0175">Coiled coil</keyword>
<comment type="caution">
    <text evidence="3">The sequence shown here is derived from an EMBL/GenBank/DDBJ whole genome shotgun (WGS) entry which is preliminary data.</text>
</comment>
<name>A0ABU0C1W8_9BRAD</name>
<dbReference type="InterPro" id="IPR010985">
    <property type="entry name" value="Ribbon_hlx_hlx"/>
</dbReference>
<dbReference type="SUPFAM" id="SSF47598">
    <property type="entry name" value="Ribbon-helix-helix"/>
    <property type="match status" value="1"/>
</dbReference>
<dbReference type="EMBL" id="JAUSUK010000001">
    <property type="protein sequence ID" value="MDQ0324513.1"/>
    <property type="molecule type" value="Genomic_DNA"/>
</dbReference>
<organism evidence="3 4">
    <name type="scientific">Rhodopseudomonas julia</name>
    <dbReference type="NCBI Taxonomy" id="200617"/>
    <lineage>
        <taxon>Bacteria</taxon>
        <taxon>Pseudomonadati</taxon>
        <taxon>Pseudomonadota</taxon>
        <taxon>Alphaproteobacteria</taxon>
        <taxon>Hyphomicrobiales</taxon>
        <taxon>Nitrobacteraceae</taxon>
        <taxon>Rhodopseudomonas</taxon>
    </lineage>
</organism>
<evidence type="ECO:0000256" key="2">
    <source>
        <dbReference type="SAM" id="Coils"/>
    </source>
</evidence>
<feature type="coiled-coil region" evidence="2">
    <location>
        <begin position="36"/>
        <end position="63"/>
    </location>
</feature>
<dbReference type="Proteomes" id="UP001230253">
    <property type="component" value="Unassembled WGS sequence"/>
</dbReference>
<evidence type="ECO:0000313" key="3">
    <source>
        <dbReference type="EMBL" id="MDQ0324513.1"/>
    </source>
</evidence>